<dbReference type="PANTHER" id="PTHR31302:SF0">
    <property type="entry name" value="TRANSMEMBRANE PROTEIN WITH METALLOPHOSPHOESTERASE DOMAIN"/>
    <property type="match status" value="1"/>
</dbReference>
<dbReference type="Proteomes" id="UP000823860">
    <property type="component" value="Unassembled WGS sequence"/>
</dbReference>
<feature type="transmembrane region" description="Helical" evidence="1">
    <location>
        <begin position="32"/>
        <end position="54"/>
    </location>
</feature>
<dbReference type="SUPFAM" id="SSF56300">
    <property type="entry name" value="Metallo-dependent phosphatases"/>
    <property type="match status" value="1"/>
</dbReference>
<dbReference type="GO" id="GO:0016787">
    <property type="term" value="F:hydrolase activity"/>
    <property type="evidence" value="ECO:0007669"/>
    <property type="project" value="InterPro"/>
</dbReference>
<proteinExistence type="predicted"/>
<feature type="transmembrane region" description="Helical" evidence="1">
    <location>
        <begin position="100"/>
        <end position="118"/>
    </location>
</feature>
<feature type="domain" description="Calcineurin-like phosphoesterase" evidence="2">
    <location>
        <begin position="143"/>
        <end position="306"/>
    </location>
</feature>
<evidence type="ECO:0000256" key="1">
    <source>
        <dbReference type="SAM" id="Phobius"/>
    </source>
</evidence>
<evidence type="ECO:0000313" key="3">
    <source>
        <dbReference type="EMBL" id="HJA83781.1"/>
    </source>
</evidence>
<dbReference type="Gene3D" id="3.60.21.10">
    <property type="match status" value="1"/>
</dbReference>
<keyword evidence="1" id="KW-1133">Transmembrane helix</keyword>
<sequence>MWFILIALVIYLGANGWVYYNGHVALQGCPMAVRMAFGVVFWAVALSFIGFMALRGRHLTPLMGHWVYFVSNGWLVALLYLTLLLAVGQLPRLFGVHVPHLFGVCVGLTALLLAYGYWHYRHPAVRTLQVDIDKPVDGPKQLRAVAISDVHLGYGNNRRVLEDYVRMINEARPDVVLIAGDLIDMSLKPLWQERMQDVLREVQAPLGIYMVPGNHEFISGIRATEEFIGRTPIRLLRDSIVTLPGGVQVVGRDDRSNRRRLRADDLIGRADASRPILVLDHQPYDDQLEQIAAGGADFTLCGHTHAGQVWPLSLVTGAIYRQDHGYGRWGRTQVYVSSGLGLWGPPFRIGTDSEMVVIDFRFR</sequence>
<dbReference type="AlphaFoldDB" id="A0A9D2HSG5"/>
<dbReference type="Pfam" id="PF00149">
    <property type="entry name" value="Metallophos"/>
    <property type="match status" value="1"/>
</dbReference>
<dbReference type="InterPro" id="IPR051158">
    <property type="entry name" value="Metallophosphoesterase_sf"/>
</dbReference>
<reference evidence="3" key="1">
    <citation type="journal article" date="2021" name="PeerJ">
        <title>Extensive microbial diversity within the chicken gut microbiome revealed by metagenomics and culture.</title>
        <authorList>
            <person name="Gilroy R."/>
            <person name="Ravi A."/>
            <person name="Getino M."/>
            <person name="Pursley I."/>
            <person name="Horton D.L."/>
            <person name="Alikhan N.F."/>
            <person name="Baker D."/>
            <person name="Gharbi K."/>
            <person name="Hall N."/>
            <person name="Watson M."/>
            <person name="Adriaenssens E.M."/>
            <person name="Foster-Nyarko E."/>
            <person name="Jarju S."/>
            <person name="Secka A."/>
            <person name="Antonio M."/>
            <person name="Oren A."/>
            <person name="Chaudhuri R.R."/>
            <person name="La Ragione R."/>
            <person name="Hildebrand F."/>
            <person name="Pallen M.J."/>
        </authorList>
    </citation>
    <scope>NUCLEOTIDE SEQUENCE</scope>
    <source>
        <strain evidence="3">ChiHecec1B25-7008</strain>
    </source>
</reference>
<dbReference type="EMBL" id="DWZE01000085">
    <property type="protein sequence ID" value="HJA83781.1"/>
    <property type="molecule type" value="Genomic_DNA"/>
</dbReference>
<comment type="caution">
    <text evidence="3">The sequence shown here is derived from an EMBL/GenBank/DDBJ whole genome shotgun (WGS) entry which is preliminary data.</text>
</comment>
<accession>A0A9D2HSG5</accession>
<evidence type="ECO:0000259" key="2">
    <source>
        <dbReference type="Pfam" id="PF00149"/>
    </source>
</evidence>
<organism evidence="3 4">
    <name type="scientific">Candidatus Bacteroides intestinavium</name>
    <dbReference type="NCBI Taxonomy" id="2838469"/>
    <lineage>
        <taxon>Bacteria</taxon>
        <taxon>Pseudomonadati</taxon>
        <taxon>Bacteroidota</taxon>
        <taxon>Bacteroidia</taxon>
        <taxon>Bacteroidales</taxon>
        <taxon>Bacteroidaceae</taxon>
        <taxon>Bacteroides</taxon>
    </lineage>
</organism>
<dbReference type="PANTHER" id="PTHR31302">
    <property type="entry name" value="TRANSMEMBRANE PROTEIN WITH METALLOPHOSPHOESTERASE DOMAIN-RELATED"/>
    <property type="match status" value="1"/>
</dbReference>
<dbReference type="InterPro" id="IPR029052">
    <property type="entry name" value="Metallo-depent_PP-like"/>
</dbReference>
<name>A0A9D2HSG5_9BACE</name>
<keyword evidence="1" id="KW-0812">Transmembrane</keyword>
<protein>
    <submittedName>
        <fullName evidence="3">Metallophosphoesterase</fullName>
    </submittedName>
</protein>
<feature type="transmembrane region" description="Helical" evidence="1">
    <location>
        <begin position="66"/>
        <end position="88"/>
    </location>
</feature>
<keyword evidence="1" id="KW-0472">Membrane</keyword>
<reference evidence="3" key="2">
    <citation type="submission" date="2021-04" db="EMBL/GenBank/DDBJ databases">
        <authorList>
            <person name="Gilroy R."/>
        </authorList>
    </citation>
    <scope>NUCLEOTIDE SEQUENCE</scope>
    <source>
        <strain evidence="3">ChiHecec1B25-7008</strain>
    </source>
</reference>
<evidence type="ECO:0000313" key="4">
    <source>
        <dbReference type="Proteomes" id="UP000823860"/>
    </source>
</evidence>
<dbReference type="InterPro" id="IPR004843">
    <property type="entry name" value="Calcineurin-like_PHP"/>
</dbReference>
<gene>
    <name evidence="3" type="ORF">H9785_07430</name>
</gene>